<evidence type="ECO:0000313" key="2">
    <source>
        <dbReference type="EMBL" id="OAN38259.1"/>
    </source>
</evidence>
<accession>A0A178LW12</accession>
<keyword evidence="3" id="KW-1185">Reference proteome</keyword>
<evidence type="ECO:0000259" key="1">
    <source>
        <dbReference type="SMART" id="SM00226"/>
    </source>
</evidence>
<dbReference type="STRING" id="1707952.A6A03_05055"/>
<reference evidence="2 3" key="1">
    <citation type="submission" date="2016-04" db="EMBL/GenBank/DDBJ databases">
        <title>Chloroflexus islandicus sp. nov., a thermophilic filamentous anoxygenic phototrophic bacterium from geyser Strokkur (Iceland).</title>
        <authorList>
            <person name="Gaisin V.A."/>
            <person name="Kalashnikov A.M."/>
            <person name="Sukhacheva M.V."/>
            <person name="Grouzdev D.S."/>
            <person name="Ivanov T.M."/>
            <person name="Kuznetsov B."/>
            <person name="Gorlenko V.M."/>
        </authorList>
    </citation>
    <scope>NUCLEOTIDE SEQUENCE [LARGE SCALE GENOMIC DNA]</scope>
    <source>
        <strain evidence="3">isl-2</strain>
    </source>
</reference>
<gene>
    <name evidence="2" type="ORF">A6A03_05055</name>
</gene>
<comment type="caution">
    <text evidence="2">The sequence shown here is derived from an EMBL/GenBank/DDBJ whole genome shotgun (WGS) entry which is preliminary data.</text>
</comment>
<dbReference type="RefSeq" id="WP_066791241.1">
    <property type="nucleotide sequence ID" value="NZ_LWQS01000103.1"/>
</dbReference>
<dbReference type="Pfam" id="PF01451">
    <property type="entry name" value="LMWPc"/>
    <property type="match status" value="1"/>
</dbReference>
<name>A0A178LW12_9CHLR</name>
<dbReference type="Proteomes" id="UP000078287">
    <property type="component" value="Unassembled WGS sequence"/>
</dbReference>
<organism evidence="2 3">
    <name type="scientific">Chloroflexus islandicus</name>
    <dbReference type="NCBI Taxonomy" id="1707952"/>
    <lineage>
        <taxon>Bacteria</taxon>
        <taxon>Bacillati</taxon>
        <taxon>Chloroflexota</taxon>
        <taxon>Chloroflexia</taxon>
        <taxon>Chloroflexales</taxon>
        <taxon>Chloroflexineae</taxon>
        <taxon>Chloroflexaceae</taxon>
        <taxon>Chloroflexus</taxon>
    </lineage>
</organism>
<proteinExistence type="predicted"/>
<protein>
    <submittedName>
        <fullName evidence="2">Protein tyrosine phosphatase</fullName>
    </submittedName>
</protein>
<dbReference type="SUPFAM" id="SSF52788">
    <property type="entry name" value="Phosphotyrosine protein phosphatases I"/>
    <property type="match status" value="1"/>
</dbReference>
<dbReference type="AlphaFoldDB" id="A0A178LW12"/>
<dbReference type="InterPro" id="IPR023485">
    <property type="entry name" value="Ptyr_pPase"/>
</dbReference>
<sequence length="144" mass="16599">MRTVLFICTGNYYRSRYAELLFNAMRVPGWQADSRGLRLSASNQGPIWPNVLVQLQQRGFPPPSEIRLPIALTEPDLRRATVAIALDEREHRPLMQQRFPGWEDRIRYWQTPDVPFLPAAEAFRRIEAGVAELVAELSRWQPAG</sequence>
<dbReference type="Gene3D" id="3.40.50.2300">
    <property type="match status" value="1"/>
</dbReference>
<dbReference type="EMBL" id="LWQS01000103">
    <property type="protein sequence ID" value="OAN38259.1"/>
    <property type="molecule type" value="Genomic_DNA"/>
</dbReference>
<dbReference type="OrthoDB" id="9793058at2"/>
<dbReference type="SMART" id="SM00226">
    <property type="entry name" value="LMWPc"/>
    <property type="match status" value="1"/>
</dbReference>
<evidence type="ECO:0000313" key="3">
    <source>
        <dbReference type="Proteomes" id="UP000078287"/>
    </source>
</evidence>
<feature type="domain" description="Phosphotyrosine protein phosphatase I" evidence="1">
    <location>
        <begin position="2"/>
        <end position="136"/>
    </location>
</feature>
<dbReference type="InterPro" id="IPR036196">
    <property type="entry name" value="Ptyr_pPase_sf"/>
</dbReference>